<keyword evidence="1" id="KW-0472">Membrane</keyword>
<reference evidence="2 3" key="1">
    <citation type="submission" date="2016-10" db="EMBL/GenBank/DDBJ databases">
        <authorList>
            <person name="de Groot N.N."/>
        </authorList>
    </citation>
    <scope>NUCLEOTIDE SEQUENCE [LARGE SCALE GENOMIC DNA]</scope>
    <source>
        <strain evidence="2 3">LMG 2247</strain>
    </source>
</reference>
<evidence type="ECO:0000313" key="3">
    <source>
        <dbReference type="Proteomes" id="UP000199706"/>
    </source>
</evidence>
<dbReference type="AlphaFoldDB" id="A0A1G7VP91"/>
<evidence type="ECO:0000256" key="1">
    <source>
        <dbReference type="SAM" id="Phobius"/>
    </source>
</evidence>
<accession>A0A1G7VP91</accession>
<evidence type="ECO:0000313" key="2">
    <source>
        <dbReference type="EMBL" id="SDG60690.1"/>
    </source>
</evidence>
<dbReference type="Proteomes" id="UP000199706">
    <property type="component" value="Unassembled WGS sequence"/>
</dbReference>
<dbReference type="EMBL" id="FNCJ01000004">
    <property type="protein sequence ID" value="SDG60690.1"/>
    <property type="molecule type" value="Genomic_DNA"/>
</dbReference>
<organism evidence="2 3">
    <name type="scientific">Paraburkholderia phenazinium</name>
    <dbReference type="NCBI Taxonomy" id="60549"/>
    <lineage>
        <taxon>Bacteria</taxon>
        <taxon>Pseudomonadati</taxon>
        <taxon>Pseudomonadota</taxon>
        <taxon>Betaproteobacteria</taxon>
        <taxon>Burkholderiales</taxon>
        <taxon>Burkholderiaceae</taxon>
        <taxon>Paraburkholderia</taxon>
    </lineage>
</organism>
<feature type="transmembrane region" description="Helical" evidence="1">
    <location>
        <begin position="6"/>
        <end position="25"/>
    </location>
</feature>
<gene>
    <name evidence="2" type="ORF">SAMN05216466_104127</name>
</gene>
<proteinExistence type="predicted"/>
<sequence>MDTESIAGFIGLGVGLLVLLGLSIFESRTYRREHNGEGMMHHWLSEHHVLDRMRRKH</sequence>
<name>A0A1G7VP91_9BURK</name>
<keyword evidence="1" id="KW-1133">Transmembrane helix</keyword>
<dbReference type="RefSeq" id="WP_175772289.1">
    <property type="nucleotide sequence ID" value="NZ_CADERL010000006.1"/>
</dbReference>
<keyword evidence="1" id="KW-0812">Transmembrane</keyword>
<protein>
    <submittedName>
        <fullName evidence="2">Uncharacterized protein</fullName>
    </submittedName>
</protein>